<comment type="similarity">
    <text evidence="1">Belongs to the universal stress protein A family.</text>
</comment>
<sequence>MKRILVPTDFSVNAKNAVDYAIHLFKDEVCEFILLNTFGAGNTANMMVLQASNPAYEAALIKSQKKLKALFDILNSSERSKNHSFDMVVRYGHLAETVKDLVKERNVEMIVMGTRGATGAKERWFGSNTVAVMENVFDCPILAVPESAVVKVPGGIVFPSSFKNVYKRKNLDPLLKLARKHKSIIRILHIGDKEELDEEQRDNKACLMARLEGIKTFYHALTNIDTETAIRCFTESREDIDMIAFMNQKQSLFNTMIRKPVLKGLGHHTKVPLLVMYRS</sequence>
<accession>A0A3N0ECA6</accession>
<dbReference type="RefSeq" id="WP_123216380.1">
    <property type="nucleotide sequence ID" value="NZ_RJTM01000090.1"/>
</dbReference>
<dbReference type="InterPro" id="IPR006015">
    <property type="entry name" value="Universal_stress_UspA"/>
</dbReference>
<dbReference type="PRINTS" id="PR01438">
    <property type="entry name" value="UNVRSLSTRESS"/>
</dbReference>
<protein>
    <submittedName>
        <fullName evidence="3">Universal stress protein</fullName>
    </submittedName>
</protein>
<feature type="domain" description="UspA" evidence="2">
    <location>
        <begin position="1"/>
        <end position="145"/>
    </location>
</feature>
<dbReference type="OrthoDB" id="9788959at2"/>
<proteinExistence type="inferred from homology"/>
<evidence type="ECO:0000259" key="2">
    <source>
        <dbReference type="Pfam" id="PF00582"/>
    </source>
</evidence>
<evidence type="ECO:0000313" key="3">
    <source>
        <dbReference type="EMBL" id="RNL85379.1"/>
    </source>
</evidence>
<dbReference type="EMBL" id="RJTM01000090">
    <property type="protein sequence ID" value="RNL85379.1"/>
    <property type="molecule type" value="Genomic_DNA"/>
</dbReference>
<gene>
    <name evidence="3" type="ORF">ED312_12625</name>
</gene>
<evidence type="ECO:0000313" key="4">
    <source>
        <dbReference type="Proteomes" id="UP000267469"/>
    </source>
</evidence>
<comment type="caution">
    <text evidence="3">The sequence shown here is derived from an EMBL/GenBank/DDBJ whole genome shotgun (WGS) entry which is preliminary data.</text>
</comment>
<dbReference type="Pfam" id="PF00582">
    <property type="entry name" value="Usp"/>
    <property type="match status" value="1"/>
</dbReference>
<dbReference type="Proteomes" id="UP000267469">
    <property type="component" value="Unassembled WGS sequence"/>
</dbReference>
<dbReference type="SUPFAM" id="SSF52402">
    <property type="entry name" value="Adenine nucleotide alpha hydrolases-like"/>
    <property type="match status" value="2"/>
</dbReference>
<dbReference type="CDD" id="cd00293">
    <property type="entry name" value="USP-like"/>
    <property type="match status" value="1"/>
</dbReference>
<evidence type="ECO:0000256" key="1">
    <source>
        <dbReference type="ARBA" id="ARBA00008791"/>
    </source>
</evidence>
<dbReference type="PANTHER" id="PTHR46268:SF6">
    <property type="entry name" value="UNIVERSAL STRESS PROTEIN UP12"/>
    <property type="match status" value="1"/>
</dbReference>
<dbReference type="Gene3D" id="3.40.50.12370">
    <property type="match status" value="1"/>
</dbReference>
<reference evidence="3 4" key="1">
    <citation type="submission" date="2018-10" db="EMBL/GenBank/DDBJ databases">
        <title>Sinomicrobium pectinilyticum sp. nov., a pectinase-producing bacterium isolated from alkaline and saline soil, and emended description of the genus Sinomicrobium.</title>
        <authorList>
            <person name="Cheng B."/>
            <person name="Li C."/>
            <person name="Lai Q."/>
            <person name="Du M."/>
            <person name="Shao Z."/>
            <person name="Xu P."/>
            <person name="Yang C."/>
        </authorList>
    </citation>
    <scope>NUCLEOTIDE SEQUENCE [LARGE SCALE GENOMIC DNA]</scope>
    <source>
        <strain evidence="3 4">5DNS001</strain>
    </source>
</reference>
<keyword evidence="4" id="KW-1185">Reference proteome</keyword>
<organism evidence="3 4">
    <name type="scientific">Sinomicrobium pectinilyticum</name>
    <dbReference type="NCBI Taxonomy" id="1084421"/>
    <lineage>
        <taxon>Bacteria</taxon>
        <taxon>Pseudomonadati</taxon>
        <taxon>Bacteroidota</taxon>
        <taxon>Flavobacteriia</taxon>
        <taxon>Flavobacteriales</taxon>
        <taxon>Flavobacteriaceae</taxon>
        <taxon>Sinomicrobium</taxon>
    </lineage>
</organism>
<name>A0A3N0ECA6_SINP1</name>
<dbReference type="InterPro" id="IPR006016">
    <property type="entry name" value="UspA"/>
</dbReference>
<dbReference type="AlphaFoldDB" id="A0A3N0ECA6"/>
<dbReference type="PANTHER" id="PTHR46268">
    <property type="entry name" value="STRESS RESPONSE PROTEIN NHAX"/>
    <property type="match status" value="1"/>
</dbReference>